<dbReference type="EMBL" id="JBBIAA010000008">
    <property type="protein sequence ID" value="MEJ5945422.1"/>
    <property type="molecule type" value="Genomic_DNA"/>
</dbReference>
<evidence type="ECO:0000256" key="3">
    <source>
        <dbReference type="ARBA" id="ARBA00022989"/>
    </source>
</evidence>
<dbReference type="InterPro" id="IPR043504">
    <property type="entry name" value="Peptidase_S1_PA_chymotrypsin"/>
</dbReference>
<dbReference type="InterPro" id="IPR003825">
    <property type="entry name" value="Colicin-V_CvpA"/>
</dbReference>
<feature type="transmembrane region" description="Helical" evidence="5">
    <location>
        <begin position="12"/>
        <end position="30"/>
    </location>
</feature>
<evidence type="ECO:0000313" key="6">
    <source>
        <dbReference type="EMBL" id="MEJ5945422.1"/>
    </source>
</evidence>
<dbReference type="PANTHER" id="PTHR43019">
    <property type="entry name" value="SERINE ENDOPROTEASE DEGS"/>
    <property type="match status" value="1"/>
</dbReference>
<keyword evidence="7" id="KW-1185">Reference proteome</keyword>
<dbReference type="Gene3D" id="2.40.10.10">
    <property type="entry name" value="Trypsin-like serine proteases"/>
    <property type="match status" value="2"/>
</dbReference>
<proteinExistence type="predicted"/>
<keyword evidence="6" id="KW-0645">Protease</keyword>
<evidence type="ECO:0000256" key="4">
    <source>
        <dbReference type="ARBA" id="ARBA00023136"/>
    </source>
</evidence>
<dbReference type="PRINTS" id="PR00834">
    <property type="entry name" value="PROTEASES2C"/>
</dbReference>
<dbReference type="InterPro" id="IPR047680">
    <property type="entry name" value="MarP-like"/>
</dbReference>
<keyword evidence="6" id="KW-0614">Plasmid</keyword>
<dbReference type="EC" id="3.4.21.-" evidence="6"/>
<dbReference type="InterPro" id="IPR009003">
    <property type="entry name" value="Peptidase_S1_PA"/>
</dbReference>
<keyword evidence="3 5" id="KW-1133">Transmembrane helix</keyword>
<keyword evidence="4 5" id="KW-0472">Membrane</keyword>
<gene>
    <name evidence="6" type="ORF">WDZ17_08960</name>
</gene>
<dbReference type="Pfam" id="PF13365">
    <property type="entry name" value="Trypsin_2"/>
    <property type="match status" value="1"/>
</dbReference>
<dbReference type="NCBIfam" id="NF033740">
    <property type="entry name" value="MarP_fam_protase"/>
    <property type="match status" value="1"/>
</dbReference>
<dbReference type="Proteomes" id="UP001387100">
    <property type="component" value="Unassembled WGS sequence"/>
</dbReference>
<keyword evidence="2 5" id="KW-0812">Transmembrane</keyword>
<dbReference type="RefSeq" id="WP_339574807.1">
    <property type="nucleotide sequence ID" value="NZ_JBBIAA010000008.1"/>
</dbReference>
<dbReference type="InterPro" id="IPR001940">
    <property type="entry name" value="Peptidase_S1C"/>
</dbReference>
<comment type="caution">
    <text evidence="6">The sequence shown here is derived from an EMBL/GenBank/DDBJ whole genome shotgun (WGS) entry which is preliminary data.</text>
</comment>
<dbReference type="Pfam" id="PF02674">
    <property type="entry name" value="Colicin_V"/>
    <property type="match status" value="1"/>
</dbReference>
<dbReference type="SUPFAM" id="SSF50494">
    <property type="entry name" value="Trypsin-like serine proteases"/>
    <property type="match status" value="1"/>
</dbReference>
<dbReference type="GO" id="GO:0008233">
    <property type="term" value="F:peptidase activity"/>
    <property type="evidence" value="ECO:0007669"/>
    <property type="project" value="UniProtKB-KW"/>
</dbReference>
<organism evidence="6 7">
    <name type="scientific">Pseudokineococcus basanitobsidens</name>
    <dbReference type="NCBI Taxonomy" id="1926649"/>
    <lineage>
        <taxon>Bacteria</taxon>
        <taxon>Bacillati</taxon>
        <taxon>Actinomycetota</taxon>
        <taxon>Actinomycetes</taxon>
        <taxon>Kineosporiales</taxon>
        <taxon>Kineosporiaceae</taxon>
        <taxon>Pseudokineococcus</taxon>
    </lineage>
</organism>
<evidence type="ECO:0000256" key="5">
    <source>
        <dbReference type="SAM" id="Phobius"/>
    </source>
</evidence>
<feature type="transmembrane region" description="Helical" evidence="5">
    <location>
        <begin position="73"/>
        <end position="97"/>
    </location>
</feature>
<comment type="subcellular location">
    <subcellularLocation>
        <location evidence="1">Membrane</location>
        <topology evidence="1">Multi-pass membrane protein</topology>
    </subcellularLocation>
</comment>
<evidence type="ECO:0000256" key="2">
    <source>
        <dbReference type="ARBA" id="ARBA00022692"/>
    </source>
</evidence>
<feature type="transmembrane region" description="Helical" evidence="5">
    <location>
        <begin position="109"/>
        <end position="130"/>
    </location>
</feature>
<keyword evidence="6" id="KW-0378">Hydrolase</keyword>
<accession>A0ABU8RK09</accession>
<name>A0ABU8RK09_9ACTN</name>
<dbReference type="PANTHER" id="PTHR43019:SF23">
    <property type="entry name" value="PROTEASE DO-LIKE 5, CHLOROPLASTIC"/>
    <property type="match status" value="1"/>
</dbReference>
<evidence type="ECO:0000256" key="1">
    <source>
        <dbReference type="ARBA" id="ARBA00004141"/>
    </source>
</evidence>
<protein>
    <submittedName>
        <fullName evidence="6">MarP family serine protease</fullName>
        <ecNumber evidence="6">3.4.21.-</ecNumber>
    </submittedName>
</protein>
<dbReference type="GO" id="GO:0006508">
    <property type="term" value="P:proteolysis"/>
    <property type="evidence" value="ECO:0007669"/>
    <property type="project" value="UniProtKB-KW"/>
</dbReference>
<reference evidence="6 7" key="1">
    <citation type="journal article" date="2017" name="Int. J. Syst. Evol. Microbiol.">
        <title>Pseudokineococcus basanitobsidens sp. nov., isolated from volcanic rock.</title>
        <authorList>
            <person name="Lee D.W."/>
            <person name="Park M.Y."/>
            <person name="Kim J.J."/>
            <person name="Kim B.S."/>
        </authorList>
    </citation>
    <scope>NUCLEOTIDE SEQUENCE [LARGE SCALE GENOMIC DNA]</scope>
    <source>
        <strain evidence="6 7">DSM 103726</strain>
    </source>
</reference>
<feature type="transmembrane region" description="Helical" evidence="5">
    <location>
        <begin position="37"/>
        <end position="58"/>
    </location>
</feature>
<sequence length="409" mass="40759">MTPTLPGTDVVSAGLITDVVVALLAVLSVLSGFRRGLVLGALSLVGFVGAGWAAAALLPDALAGWEPPWQRTVLVLGGVLVAALLGQALLVAVGVRLRALVPWTPLRVLDGLLGALMSLAVLAVLVWFAAGALRAAPVPVLTRAVEGSAVVSAVEDAAPVEAGSVFAELGSALEAGGFPRVFTDGREAIAPASPPDPAASAEARAVAGQVRGSVVKVTGVAQECRRGVEGTGFVVAPGRVVTNAHVVAGVDAPSVQVGGEGAPLGATVVLYDPERDLAVLDVPDLEAPALPLGEELAAGDAAAVVGFPLDGPYDVEAATVRQVVRALGEDVYGDPGVVREVYALRADVQPGNSGGPLVDLDGDVVGVVFARSVDDAGTGYALTLEESAPVLEAASSASGPVDTQGCTTG</sequence>
<evidence type="ECO:0000313" key="7">
    <source>
        <dbReference type="Proteomes" id="UP001387100"/>
    </source>
</evidence>